<accession>A0A382BXX2</accession>
<organism evidence="8">
    <name type="scientific">marine metagenome</name>
    <dbReference type="NCBI Taxonomy" id="408172"/>
    <lineage>
        <taxon>unclassified sequences</taxon>
        <taxon>metagenomes</taxon>
        <taxon>ecological metagenomes</taxon>
    </lineage>
</organism>
<feature type="domain" description="Metalloprotease TldD/E central" evidence="7">
    <location>
        <begin position="138"/>
        <end position="241"/>
    </location>
</feature>
<dbReference type="EMBL" id="UINC01031895">
    <property type="protein sequence ID" value="SVB18658.1"/>
    <property type="molecule type" value="Genomic_DNA"/>
</dbReference>
<evidence type="ECO:0000256" key="4">
    <source>
        <dbReference type="ARBA" id="ARBA00023049"/>
    </source>
</evidence>
<dbReference type="GO" id="GO:0008237">
    <property type="term" value="F:metallopeptidase activity"/>
    <property type="evidence" value="ECO:0007669"/>
    <property type="project" value="UniProtKB-KW"/>
</dbReference>
<sequence>MNNTQNEDKIENQSTEKLFFSNSDLNDSKIDKIVSDSLLNADDGELYLEFCESESFVYDDQRLKSASFDVSKGFGLRAISSESTGYAHSSDIDESSLKKASNTVNFVTKGNKGSFNSSFNRTNKKLYHEVNPINSSLFAEKVETLKKIDEYARKQNPNVKQVSAALNGEWQVIRIYRPGGILVEDIRPLVRLYISVVLEKNGRLENGNSGTGGRINYTKFLNDSHWQSQVDEAIKQAEINLDSVDAPAGEMDVVLGPGYPGILLHEAIGHGLEGDFNRKKTSAFSNLMGERIANESVTVVDDGTIDLRRGSLSIDDEGTPTNCTTLIENGILTGYMQDRLNSRLMGVNPTGNGRRESYAHAPMPRMTNTYMLSGDKSPEEIIKSVKNGLYAVDFGGGQVDITNGKFVFTCTEAYKIKDGKVEQPVKGATLIGSGPEVLKRVKLVGNDSKMDTGTGTCGKDGQSVPVGVGQPTMLVENLTVGGTATS</sequence>
<dbReference type="SUPFAM" id="SSF111283">
    <property type="entry name" value="Putative modulator of DNA gyrase, PmbA/TldD"/>
    <property type="match status" value="1"/>
</dbReference>
<dbReference type="Gene3D" id="3.30.2290.10">
    <property type="entry name" value="PmbA/TldD superfamily"/>
    <property type="match status" value="1"/>
</dbReference>
<reference evidence="8" key="1">
    <citation type="submission" date="2018-05" db="EMBL/GenBank/DDBJ databases">
        <authorList>
            <person name="Lanie J.A."/>
            <person name="Ng W.-L."/>
            <person name="Kazmierczak K.M."/>
            <person name="Andrzejewski T.M."/>
            <person name="Davidsen T.M."/>
            <person name="Wayne K.J."/>
            <person name="Tettelin H."/>
            <person name="Glass J.I."/>
            <person name="Rusch D."/>
            <person name="Podicherti R."/>
            <person name="Tsui H.-C.T."/>
            <person name="Winkler M.E."/>
        </authorList>
    </citation>
    <scope>NUCLEOTIDE SEQUENCE</scope>
</reference>
<name>A0A382BXX2_9ZZZZ</name>
<feature type="domain" description="Metalloprotease TldD/E N-terminal" evidence="5">
    <location>
        <begin position="45"/>
        <end position="100"/>
    </location>
</feature>
<protein>
    <recommendedName>
        <fullName evidence="9">Metalloprotease TldD</fullName>
    </recommendedName>
</protein>
<dbReference type="InterPro" id="IPR045570">
    <property type="entry name" value="Metalloprtase-TldD/E_cen_dom"/>
</dbReference>
<dbReference type="GO" id="GO:0006508">
    <property type="term" value="P:proteolysis"/>
    <property type="evidence" value="ECO:0007669"/>
    <property type="project" value="UniProtKB-KW"/>
</dbReference>
<dbReference type="PIRSF" id="PIRSF004919">
    <property type="entry name" value="TldD"/>
    <property type="match status" value="1"/>
</dbReference>
<keyword evidence="2" id="KW-0645">Protease</keyword>
<evidence type="ECO:0000259" key="5">
    <source>
        <dbReference type="Pfam" id="PF01523"/>
    </source>
</evidence>
<evidence type="ECO:0000256" key="2">
    <source>
        <dbReference type="ARBA" id="ARBA00022670"/>
    </source>
</evidence>
<dbReference type="InterPro" id="IPR051463">
    <property type="entry name" value="Peptidase_U62_metallo"/>
</dbReference>
<dbReference type="NCBIfam" id="NF008006">
    <property type="entry name" value="PRK10735.1"/>
    <property type="match status" value="1"/>
</dbReference>
<keyword evidence="3" id="KW-0378">Hydrolase</keyword>
<dbReference type="InterPro" id="IPR036059">
    <property type="entry name" value="TldD/PmbA_sf"/>
</dbReference>
<dbReference type="Pfam" id="PF01523">
    <property type="entry name" value="PmbA_TldD_1st"/>
    <property type="match status" value="1"/>
</dbReference>
<evidence type="ECO:0008006" key="9">
    <source>
        <dbReference type="Google" id="ProtNLM"/>
    </source>
</evidence>
<dbReference type="AlphaFoldDB" id="A0A382BXX2"/>
<feature type="domain" description="Metalloprotease TldD/E C-terminal" evidence="6">
    <location>
        <begin position="249"/>
        <end position="482"/>
    </location>
</feature>
<dbReference type="GO" id="GO:0005829">
    <property type="term" value="C:cytosol"/>
    <property type="evidence" value="ECO:0007669"/>
    <property type="project" value="TreeGrafter"/>
</dbReference>
<dbReference type="InterPro" id="IPR002510">
    <property type="entry name" value="Metalloprtase-TldD/E_N"/>
</dbReference>
<dbReference type="InterPro" id="IPR035068">
    <property type="entry name" value="TldD/PmbA_N"/>
</dbReference>
<dbReference type="InterPro" id="IPR025502">
    <property type="entry name" value="TldD"/>
</dbReference>
<evidence type="ECO:0000259" key="7">
    <source>
        <dbReference type="Pfam" id="PF19290"/>
    </source>
</evidence>
<dbReference type="Pfam" id="PF19289">
    <property type="entry name" value="PmbA_TldD_3rd"/>
    <property type="match status" value="1"/>
</dbReference>
<keyword evidence="4" id="KW-0482">Metalloprotease</keyword>
<dbReference type="PANTHER" id="PTHR30624:SF4">
    <property type="entry name" value="METALLOPROTEASE TLDD"/>
    <property type="match status" value="1"/>
</dbReference>
<comment type="similarity">
    <text evidence="1">Belongs to the peptidase U62 family.</text>
</comment>
<evidence type="ECO:0000256" key="1">
    <source>
        <dbReference type="ARBA" id="ARBA00005836"/>
    </source>
</evidence>
<proteinExistence type="inferred from homology"/>
<evidence type="ECO:0000256" key="3">
    <source>
        <dbReference type="ARBA" id="ARBA00022801"/>
    </source>
</evidence>
<dbReference type="PANTHER" id="PTHR30624">
    <property type="entry name" value="UNCHARACTERIZED PROTEIN TLDD AND PMBA"/>
    <property type="match status" value="1"/>
</dbReference>
<gene>
    <name evidence="8" type="ORF">METZ01_LOCUS171512</name>
</gene>
<evidence type="ECO:0000313" key="8">
    <source>
        <dbReference type="EMBL" id="SVB18658.1"/>
    </source>
</evidence>
<dbReference type="InterPro" id="IPR045569">
    <property type="entry name" value="Metalloprtase-TldD/E_C"/>
</dbReference>
<dbReference type="Pfam" id="PF19290">
    <property type="entry name" value="PmbA_TldD_2nd"/>
    <property type="match status" value="1"/>
</dbReference>
<evidence type="ECO:0000259" key="6">
    <source>
        <dbReference type="Pfam" id="PF19289"/>
    </source>
</evidence>